<dbReference type="InterPro" id="IPR039421">
    <property type="entry name" value="Type_1_exporter"/>
</dbReference>
<dbReference type="PROSITE" id="PS50929">
    <property type="entry name" value="ABC_TM1F"/>
    <property type="match status" value="2"/>
</dbReference>
<feature type="domain" description="ABC transporter" evidence="11">
    <location>
        <begin position="335"/>
        <end position="562"/>
    </location>
</feature>
<evidence type="ECO:0000259" key="12">
    <source>
        <dbReference type="PROSITE" id="PS50929"/>
    </source>
</evidence>
<comment type="similarity">
    <text evidence="9">Belongs to the ABC transporter superfamily. Siderophore-Fe(3+) uptake transporter (SIUT) (TC 3.A.1.21) family.</text>
</comment>
<dbReference type="Gene3D" id="3.40.50.300">
    <property type="entry name" value="P-loop containing nucleotide triphosphate hydrolases"/>
    <property type="match status" value="2"/>
</dbReference>
<keyword evidence="14" id="KW-1185">Reference proteome</keyword>
<dbReference type="InterPro" id="IPR003593">
    <property type="entry name" value="AAA+_ATPase"/>
</dbReference>
<dbReference type="InterPro" id="IPR017871">
    <property type="entry name" value="ABC_transporter-like_CS"/>
</dbReference>
<keyword evidence="4" id="KW-0547">Nucleotide-binding</keyword>
<dbReference type="Pfam" id="PF00664">
    <property type="entry name" value="ABC_membrane"/>
    <property type="match status" value="1"/>
</dbReference>
<dbReference type="CDD" id="cd18584">
    <property type="entry name" value="ABC_6TM_AarD_CydD"/>
    <property type="match status" value="1"/>
</dbReference>
<evidence type="ECO:0000256" key="10">
    <source>
        <dbReference type="SAM" id="Phobius"/>
    </source>
</evidence>
<evidence type="ECO:0000256" key="8">
    <source>
        <dbReference type="ARBA" id="ARBA00023136"/>
    </source>
</evidence>
<feature type="transmembrane region" description="Helical" evidence="10">
    <location>
        <begin position="702"/>
        <end position="720"/>
    </location>
</feature>
<dbReference type="SUPFAM" id="SSF90123">
    <property type="entry name" value="ABC transporter transmembrane region"/>
    <property type="match status" value="2"/>
</dbReference>
<dbReference type="EMBL" id="CP110615">
    <property type="protein sequence ID" value="UZJ26373.1"/>
    <property type="molecule type" value="Genomic_DNA"/>
</dbReference>
<feature type="transmembrane region" description="Helical" evidence="10">
    <location>
        <begin position="799"/>
        <end position="825"/>
    </location>
</feature>
<keyword evidence="8 10" id="KW-0472">Membrane</keyword>
<feature type="transmembrane region" description="Helical" evidence="10">
    <location>
        <begin position="726"/>
        <end position="743"/>
    </location>
</feature>
<dbReference type="PANTHER" id="PTHR24221">
    <property type="entry name" value="ATP-BINDING CASSETTE SUB-FAMILY B"/>
    <property type="match status" value="1"/>
</dbReference>
<comment type="subcellular location">
    <subcellularLocation>
        <location evidence="1">Cell inner membrane</location>
        <topology evidence="1">Multi-pass membrane protein</topology>
    </subcellularLocation>
</comment>
<dbReference type="PROSITE" id="PS50893">
    <property type="entry name" value="ABC_TRANSPORTER_2"/>
    <property type="match status" value="2"/>
</dbReference>
<dbReference type="NCBIfam" id="TIGR02857">
    <property type="entry name" value="CydD"/>
    <property type="match status" value="1"/>
</dbReference>
<protein>
    <submittedName>
        <fullName evidence="13">Thiol reductant ABC exporter subunit CydD</fullName>
    </submittedName>
</protein>
<dbReference type="InterPro" id="IPR036640">
    <property type="entry name" value="ABC1_TM_sf"/>
</dbReference>
<feature type="domain" description="ABC transmembrane type-1" evidence="12">
    <location>
        <begin position="585"/>
        <end position="864"/>
    </location>
</feature>
<dbReference type="InterPro" id="IPR003439">
    <property type="entry name" value="ABC_transporter-like_ATP-bd"/>
</dbReference>
<dbReference type="Pfam" id="PF00005">
    <property type="entry name" value="ABC_tran"/>
    <property type="match status" value="2"/>
</dbReference>
<dbReference type="InterPro" id="IPR011527">
    <property type="entry name" value="ABC1_TM_dom"/>
</dbReference>
<organism evidence="13 14">
    <name type="scientific">Rhodococcus antarcticus</name>
    <dbReference type="NCBI Taxonomy" id="2987751"/>
    <lineage>
        <taxon>Bacteria</taxon>
        <taxon>Bacillati</taxon>
        <taxon>Actinomycetota</taxon>
        <taxon>Actinomycetes</taxon>
        <taxon>Mycobacteriales</taxon>
        <taxon>Nocardiaceae</taxon>
        <taxon>Rhodococcus</taxon>
    </lineage>
</organism>
<evidence type="ECO:0000313" key="13">
    <source>
        <dbReference type="EMBL" id="UZJ26373.1"/>
    </source>
</evidence>
<feature type="transmembrane region" description="Helical" evidence="10">
    <location>
        <begin position="167"/>
        <end position="187"/>
    </location>
</feature>
<evidence type="ECO:0000256" key="4">
    <source>
        <dbReference type="ARBA" id="ARBA00022741"/>
    </source>
</evidence>
<dbReference type="Proteomes" id="UP001164965">
    <property type="component" value="Chromosome"/>
</dbReference>
<dbReference type="InterPro" id="IPR014216">
    <property type="entry name" value="ABC_transptr_CydD"/>
</dbReference>
<feature type="domain" description="ABC transmembrane type-1" evidence="12">
    <location>
        <begin position="27"/>
        <end position="309"/>
    </location>
</feature>
<feature type="transmembrane region" description="Helical" evidence="10">
    <location>
        <begin position="61"/>
        <end position="80"/>
    </location>
</feature>
<dbReference type="CDD" id="cd03228">
    <property type="entry name" value="ABCC_MRP_Like"/>
    <property type="match status" value="1"/>
</dbReference>
<feature type="transmembrane region" description="Helical" evidence="10">
    <location>
        <begin position="586"/>
        <end position="609"/>
    </location>
</feature>
<proteinExistence type="inferred from homology"/>
<keyword evidence="3 10" id="KW-0812">Transmembrane</keyword>
<evidence type="ECO:0000256" key="7">
    <source>
        <dbReference type="ARBA" id="ARBA00022989"/>
    </source>
</evidence>
<keyword evidence="6" id="KW-1278">Translocase</keyword>
<dbReference type="RefSeq" id="WP_265384477.1">
    <property type="nucleotide sequence ID" value="NZ_CP110615.1"/>
</dbReference>
<evidence type="ECO:0000256" key="1">
    <source>
        <dbReference type="ARBA" id="ARBA00004429"/>
    </source>
</evidence>
<keyword evidence="5" id="KW-0067">ATP-binding</keyword>
<name>A0ABY6P4C0_9NOCA</name>
<dbReference type="PANTHER" id="PTHR24221:SF654">
    <property type="entry name" value="ATP-BINDING CASSETTE SUB-FAMILY B MEMBER 6"/>
    <property type="match status" value="1"/>
</dbReference>
<dbReference type="SMART" id="SM00382">
    <property type="entry name" value="AAA"/>
    <property type="match status" value="2"/>
</dbReference>
<dbReference type="NCBIfam" id="TIGR02868">
    <property type="entry name" value="CydC"/>
    <property type="match status" value="1"/>
</dbReference>
<feature type="domain" description="ABC transporter" evidence="11">
    <location>
        <begin position="900"/>
        <end position="1114"/>
    </location>
</feature>
<feature type="transmembrane region" description="Helical" evidence="10">
    <location>
        <begin position="141"/>
        <end position="161"/>
    </location>
</feature>
<evidence type="ECO:0000256" key="6">
    <source>
        <dbReference type="ARBA" id="ARBA00022967"/>
    </source>
</evidence>
<accession>A0ABY6P4C0</accession>
<evidence type="ECO:0000256" key="3">
    <source>
        <dbReference type="ARBA" id="ARBA00022692"/>
    </source>
</evidence>
<feature type="transmembrane region" description="Helical" evidence="10">
    <location>
        <begin position="837"/>
        <end position="863"/>
    </location>
</feature>
<feature type="transmembrane region" description="Helical" evidence="10">
    <location>
        <begin position="243"/>
        <end position="267"/>
    </location>
</feature>
<dbReference type="InterPro" id="IPR014223">
    <property type="entry name" value="ABC_CydC/D"/>
</dbReference>
<keyword evidence="2" id="KW-1003">Cell membrane</keyword>
<dbReference type="InterPro" id="IPR027417">
    <property type="entry name" value="P-loop_NTPase"/>
</dbReference>
<sequence>MSTVAAPRGPLDPRLLRHARSARGGVALAALVGLGTAVATVVQALALATVVARLVGGTGVAGVHTPLVVLAGVVVARGVLGWAAEVVAVRTAAAVQAQLRVAVLAAALQRGPVWLEGRPAGALATLLTSGVRALQEWFGRYLPALVLATVLPAAVVVVIAVHDVESAVIVVATLPLVPVFAVLVGWATRERAQAQWRATGDLTGHFLDAVAGLRTLRTYGRAQRQVRVVADVAERHRRTTVPVLRLAFLSSAALELVGTISVALVAVSAGLRLVAGSLGLQAALTVILLAPEAYRPLREVGARFHASADASTVLGEVEEVLDGAVPVRVGESAGVRLRGVRVLVDGAELLAATDLDAGPAALTVLTGTSGVGKSTLLDVVLGHRRPSSGTVTRPGGPVAVVPQRPGFPGARTVAGALRGGWSQARPEDLVAVLADVGLDGEIELAQPLAEAGGGLSAGQRQRLAVARALLAVRGGARVLVADEPTAHLDPVSEARVVAALLALAHRHDQPCTVLAVAHRPALVAAADGVVRLADPVPGAVTVAPRAVTVAPRAVTVAPRAVTVGPRAAQSPPSPATAPRVRATAALGLLLGVGAAVAGIGLTATASWLIVRAADRPPVLELSIAVVATRFFGVSRPVLRWLERTTTHSVALGSVARLRASVYAALVPRVPGPAVPRSGSVLTGLVDDVDALADRGVRAVQPLAVAAVVAVLAAAAAALVLPAAAGVLVAGLLVAGVLAPALTVRATRRADRAGAAATAALAEELVEVLRSPRDVTEPAPLLARAARAAERVRTSQTSRAGALGVGAGLGAAALAALPLAVVAVAAPALATGRIGPTLLAVLVLTPLALGEVLAEVPVAVAALLRAAAARLRLDALRSSPPPATEPAVPVPAPATGQPVTVLVEGLDAGWGERPAVRGLDLELAEGERVAVLGASGSGKSTLAAVLLRLLDPLAGSVRLGGTDTRELDGDTVRRHVGWVSDDDHVFAASLRANLALARPGATEDELARALDRAGLGSWVGRLEVTLGDGALTLSGGERRRLALGRALLAGAPVLVLDEPTEGLDPPTARRVLADVLDAADGRTVLLLAHRDEGLDRVDRVLELVDGRLVGTRTPV</sequence>
<evidence type="ECO:0000256" key="2">
    <source>
        <dbReference type="ARBA" id="ARBA00022519"/>
    </source>
</evidence>
<dbReference type="PROSITE" id="PS00211">
    <property type="entry name" value="ABC_TRANSPORTER_1"/>
    <property type="match status" value="2"/>
</dbReference>
<reference evidence="13" key="1">
    <citation type="submission" date="2022-10" db="EMBL/GenBank/DDBJ databases">
        <title>Rhodococcus sp.75.</title>
        <authorList>
            <person name="Sun M."/>
        </authorList>
    </citation>
    <scope>NUCLEOTIDE SEQUENCE</scope>
    <source>
        <strain evidence="13">75</strain>
    </source>
</reference>
<dbReference type="Gene3D" id="1.20.1560.10">
    <property type="entry name" value="ABC transporter type 1, transmembrane domain"/>
    <property type="match status" value="2"/>
</dbReference>
<evidence type="ECO:0000256" key="9">
    <source>
        <dbReference type="ARBA" id="ARBA00023455"/>
    </source>
</evidence>
<gene>
    <name evidence="13" type="primary">cydD</name>
    <name evidence="13" type="ORF">RHODO2019_08225</name>
</gene>
<feature type="transmembrane region" description="Helical" evidence="10">
    <location>
        <begin position="26"/>
        <end position="55"/>
    </location>
</feature>
<evidence type="ECO:0000256" key="5">
    <source>
        <dbReference type="ARBA" id="ARBA00022840"/>
    </source>
</evidence>
<keyword evidence="2" id="KW-0997">Cell inner membrane</keyword>
<evidence type="ECO:0000259" key="11">
    <source>
        <dbReference type="PROSITE" id="PS50893"/>
    </source>
</evidence>
<keyword evidence="7 10" id="KW-1133">Transmembrane helix</keyword>
<evidence type="ECO:0000313" key="14">
    <source>
        <dbReference type="Proteomes" id="UP001164965"/>
    </source>
</evidence>
<dbReference type="SUPFAM" id="SSF52540">
    <property type="entry name" value="P-loop containing nucleoside triphosphate hydrolases"/>
    <property type="match status" value="2"/>
</dbReference>